<protein>
    <submittedName>
        <fullName evidence="1">Uncharacterized protein</fullName>
    </submittedName>
</protein>
<gene>
    <name evidence="1" type="ORF">DPEC_G00299460</name>
</gene>
<name>A0ACC2FGB2_DALPE</name>
<keyword evidence="2" id="KW-1185">Reference proteome</keyword>
<evidence type="ECO:0000313" key="1">
    <source>
        <dbReference type="EMBL" id="KAJ7990357.1"/>
    </source>
</evidence>
<proteinExistence type="predicted"/>
<dbReference type="EMBL" id="CM055755">
    <property type="protein sequence ID" value="KAJ7990357.1"/>
    <property type="molecule type" value="Genomic_DNA"/>
</dbReference>
<reference evidence="1" key="1">
    <citation type="submission" date="2021-05" db="EMBL/GenBank/DDBJ databases">
        <authorList>
            <person name="Pan Q."/>
            <person name="Jouanno E."/>
            <person name="Zahm M."/>
            <person name="Klopp C."/>
            <person name="Cabau C."/>
            <person name="Louis A."/>
            <person name="Berthelot C."/>
            <person name="Parey E."/>
            <person name="Roest Crollius H."/>
            <person name="Montfort J."/>
            <person name="Robinson-Rechavi M."/>
            <person name="Bouchez O."/>
            <person name="Lampietro C."/>
            <person name="Lopez Roques C."/>
            <person name="Donnadieu C."/>
            <person name="Postlethwait J."/>
            <person name="Bobe J."/>
            <person name="Dillon D."/>
            <person name="Chandos A."/>
            <person name="von Hippel F."/>
            <person name="Guiguen Y."/>
        </authorList>
    </citation>
    <scope>NUCLEOTIDE SEQUENCE</scope>
    <source>
        <strain evidence="1">YG-Jan2019</strain>
    </source>
</reference>
<evidence type="ECO:0000313" key="2">
    <source>
        <dbReference type="Proteomes" id="UP001157502"/>
    </source>
</evidence>
<comment type="caution">
    <text evidence="1">The sequence shown here is derived from an EMBL/GenBank/DDBJ whole genome shotgun (WGS) entry which is preliminary data.</text>
</comment>
<accession>A0ACC2FGB2</accession>
<organism evidence="1 2">
    <name type="scientific">Dallia pectoralis</name>
    <name type="common">Alaska blackfish</name>
    <dbReference type="NCBI Taxonomy" id="75939"/>
    <lineage>
        <taxon>Eukaryota</taxon>
        <taxon>Metazoa</taxon>
        <taxon>Chordata</taxon>
        <taxon>Craniata</taxon>
        <taxon>Vertebrata</taxon>
        <taxon>Euteleostomi</taxon>
        <taxon>Actinopterygii</taxon>
        <taxon>Neopterygii</taxon>
        <taxon>Teleostei</taxon>
        <taxon>Protacanthopterygii</taxon>
        <taxon>Esociformes</taxon>
        <taxon>Umbridae</taxon>
        <taxon>Dallia</taxon>
    </lineage>
</organism>
<dbReference type="Proteomes" id="UP001157502">
    <property type="component" value="Chromosome 28"/>
</dbReference>
<sequence length="75" mass="8943">MLSMLVNQKNKQRGNDGRRDLPRFNRPQPYIPDRRREVVPDDDDLAQFIVQSLFKLTVELRGPRYSVGEVRVWEM</sequence>